<sequence length="170" mass="18872">MTATQRFEHGGIRQAVRGDLLDIFRIEKTVFEQPWPFSAFERYLGEPGFLVAEGNSTADPTAGNAGAENIAGYTVCDTIPSHGRPLGHVKDLAVHPDRQGEGLGRALLERGLAVLAAQNVRSVKLEVRRSNQAALSLYRDHGFEYLRTLPRYYSDGEDAFVMICRLPNRD</sequence>
<keyword evidence="1 4" id="KW-0808">Transferase</keyword>
<dbReference type="GO" id="GO:0016747">
    <property type="term" value="F:acyltransferase activity, transferring groups other than amino-acyl groups"/>
    <property type="evidence" value="ECO:0007669"/>
    <property type="project" value="InterPro"/>
</dbReference>
<dbReference type="PANTHER" id="PTHR43420:SF12">
    <property type="entry name" value="N-ACETYLTRANSFERASE DOMAIN-CONTAINING PROTEIN"/>
    <property type="match status" value="1"/>
</dbReference>
<evidence type="ECO:0000313" key="4">
    <source>
        <dbReference type="EMBL" id="GGL68837.1"/>
    </source>
</evidence>
<evidence type="ECO:0000256" key="1">
    <source>
        <dbReference type="ARBA" id="ARBA00022679"/>
    </source>
</evidence>
<evidence type="ECO:0000259" key="3">
    <source>
        <dbReference type="PROSITE" id="PS51186"/>
    </source>
</evidence>
<dbReference type="PROSITE" id="PS51186">
    <property type="entry name" value="GNAT"/>
    <property type="match status" value="1"/>
</dbReference>
<dbReference type="Proteomes" id="UP000607197">
    <property type="component" value="Unassembled WGS sequence"/>
</dbReference>
<accession>A0A830FPY6</accession>
<feature type="domain" description="N-acetyltransferase" evidence="3">
    <location>
        <begin position="10"/>
        <end position="167"/>
    </location>
</feature>
<evidence type="ECO:0000313" key="5">
    <source>
        <dbReference type="Proteomes" id="UP000607197"/>
    </source>
</evidence>
<dbReference type="CDD" id="cd04301">
    <property type="entry name" value="NAT_SF"/>
    <property type="match status" value="1"/>
</dbReference>
<dbReference type="OrthoDB" id="43754at2157"/>
<comment type="caution">
    <text evidence="4">The sequence shown here is derived from an EMBL/GenBank/DDBJ whole genome shotgun (WGS) entry which is preliminary data.</text>
</comment>
<gene>
    <name evidence="4" type="ORF">GCM10009039_28530</name>
</gene>
<dbReference type="Pfam" id="PF00583">
    <property type="entry name" value="Acetyltransf_1"/>
    <property type="match status" value="1"/>
</dbReference>
<evidence type="ECO:0000256" key="2">
    <source>
        <dbReference type="ARBA" id="ARBA00023315"/>
    </source>
</evidence>
<dbReference type="EMBL" id="BMPG01000004">
    <property type="protein sequence ID" value="GGL68837.1"/>
    <property type="molecule type" value="Genomic_DNA"/>
</dbReference>
<dbReference type="InterPro" id="IPR050680">
    <property type="entry name" value="YpeA/RimI_acetyltransf"/>
</dbReference>
<dbReference type="AlphaFoldDB" id="A0A830FPY6"/>
<keyword evidence="2" id="KW-0012">Acyltransferase</keyword>
<name>A0A830FPY6_9EURY</name>
<dbReference type="SUPFAM" id="SSF55729">
    <property type="entry name" value="Acyl-CoA N-acyltransferases (Nat)"/>
    <property type="match status" value="1"/>
</dbReference>
<dbReference type="InterPro" id="IPR000182">
    <property type="entry name" value="GNAT_dom"/>
</dbReference>
<protein>
    <submittedName>
        <fullName evidence="4">Ribosomal-protein-alanine N-acetyltransferase</fullName>
    </submittedName>
</protein>
<proteinExistence type="predicted"/>
<dbReference type="InterPro" id="IPR016181">
    <property type="entry name" value="Acyl_CoA_acyltransferase"/>
</dbReference>
<dbReference type="RefSeq" id="WP_188980101.1">
    <property type="nucleotide sequence ID" value="NZ_BMPG01000004.1"/>
</dbReference>
<reference evidence="4" key="2">
    <citation type="submission" date="2020-09" db="EMBL/GenBank/DDBJ databases">
        <authorList>
            <person name="Sun Q."/>
            <person name="Ohkuma M."/>
        </authorList>
    </citation>
    <scope>NUCLEOTIDE SEQUENCE</scope>
    <source>
        <strain evidence="4">JCM 19596</strain>
    </source>
</reference>
<keyword evidence="5" id="KW-1185">Reference proteome</keyword>
<dbReference type="Gene3D" id="3.40.630.30">
    <property type="match status" value="1"/>
</dbReference>
<reference evidence="4" key="1">
    <citation type="journal article" date="2014" name="Int. J. Syst. Evol. Microbiol.">
        <title>Complete genome sequence of Corynebacterium casei LMG S-19264T (=DSM 44701T), isolated from a smear-ripened cheese.</title>
        <authorList>
            <consortium name="US DOE Joint Genome Institute (JGI-PGF)"/>
            <person name="Walter F."/>
            <person name="Albersmeier A."/>
            <person name="Kalinowski J."/>
            <person name="Ruckert C."/>
        </authorList>
    </citation>
    <scope>NUCLEOTIDE SEQUENCE</scope>
    <source>
        <strain evidence="4">JCM 19596</strain>
    </source>
</reference>
<dbReference type="PANTHER" id="PTHR43420">
    <property type="entry name" value="ACETYLTRANSFERASE"/>
    <property type="match status" value="1"/>
</dbReference>
<organism evidence="4 5">
    <name type="scientific">Halocalculus aciditolerans</name>
    <dbReference type="NCBI Taxonomy" id="1383812"/>
    <lineage>
        <taxon>Archaea</taxon>
        <taxon>Methanobacteriati</taxon>
        <taxon>Methanobacteriota</taxon>
        <taxon>Stenosarchaea group</taxon>
        <taxon>Halobacteria</taxon>
        <taxon>Halobacteriales</taxon>
        <taxon>Halobacteriaceae</taxon>
        <taxon>Halocalculus</taxon>
    </lineage>
</organism>